<dbReference type="GO" id="GO:0008168">
    <property type="term" value="F:methyltransferase activity"/>
    <property type="evidence" value="ECO:0007669"/>
    <property type="project" value="UniProtKB-KW"/>
</dbReference>
<dbReference type="Gene3D" id="3.90.1420.10">
    <property type="entry name" value="Rubisco LSMT, substrate-binding domain"/>
    <property type="match status" value="1"/>
</dbReference>
<feature type="chain" id="PRO_5044765132" description="SET domain-containing protein" evidence="4">
    <location>
        <begin position="17"/>
        <end position="530"/>
    </location>
</feature>
<dbReference type="PANTHER" id="PTHR13271">
    <property type="entry name" value="UNCHARACTERIZED PUTATIVE METHYLTRANSFERASE"/>
    <property type="match status" value="1"/>
</dbReference>
<dbReference type="Proteomes" id="UP001530400">
    <property type="component" value="Unassembled WGS sequence"/>
</dbReference>
<proteinExistence type="predicted"/>
<dbReference type="PROSITE" id="PS50280">
    <property type="entry name" value="SET"/>
    <property type="match status" value="1"/>
</dbReference>
<dbReference type="Pfam" id="PF09273">
    <property type="entry name" value="Rubis-subs-bind"/>
    <property type="match status" value="1"/>
</dbReference>
<dbReference type="InterPro" id="IPR046341">
    <property type="entry name" value="SET_dom_sf"/>
</dbReference>
<feature type="domain" description="SET" evidence="5">
    <location>
        <begin position="64"/>
        <end position="339"/>
    </location>
</feature>
<dbReference type="InterPro" id="IPR036464">
    <property type="entry name" value="Rubisco_LSMT_subst-bd_sf"/>
</dbReference>
<dbReference type="CDD" id="cd10527">
    <property type="entry name" value="SET_LSMT"/>
    <property type="match status" value="1"/>
</dbReference>
<accession>A0ABD3QG75</accession>
<comment type="caution">
    <text evidence="6">The sequence shown here is derived from an EMBL/GenBank/DDBJ whole genome shotgun (WGS) entry which is preliminary data.</text>
</comment>
<evidence type="ECO:0000256" key="2">
    <source>
        <dbReference type="ARBA" id="ARBA00022679"/>
    </source>
</evidence>
<dbReference type="SUPFAM" id="SSF81822">
    <property type="entry name" value="RuBisCo LSMT C-terminal, substrate-binding domain"/>
    <property type="match status" value="1"/>
</dbReference>
<dbReference type="EMBL" id="JALLPJ020000197">
    <property type="protein sequence ID" value="KAL3799052.1"/>
    <property type="molecule type" value="Genomic_DNA"/>
</dbReference>
<keyword evidence="3" id="KW-0949">S-adenosyl-L-methionine</keyword>
<keyword evidence="1" id="KW-0489">Methyltransferase</keyword>
<evidence type="ECO:0000256" key="3">
    <source>
        <dbReference type="ARBA" id="ARBA00022691"/>
    </source>
</evidence>
<keyword evidence="2" id="KW-0808">Transferase</keyword>
<dbReference type="InterPro" id="IPR050600">
    <property type="entry name" value="SETD3_SETD6_MTase"/>
</dbReference>
<protein>
    <recommendedName>
        <fullName evidence="5">SET domain-containing protein</fullName>
    </recommendedName>
</protein>
<dbReference type="GO" id="GO:0032259">
    <property type="term" value="P:methylation"/>
    <property type="evidence" value="ECO:0007669"/>
    <property type="project" value="UniProtKB-KW"/>
</dbReference>
<keyword evidence="7" id="KW-1185">Reference proteome</keyword>
<dbReference type="InterPro" id="IPR015353">
    <property type="entry name" value="Rubisco_LSMT_subst-bd"/>
</dbReference>
<evidence type="ECO:0000313" key="7">
    <source>
        <dbReference type="Proteomes" id="UP001530400"/>
    </source>
</evidence>
<name>A0ABD3QG75_9STRA</name>
<dbReference type="SUPFAM" id="SSF82199">
    <property type="entry name" value="SET domain"/>
    <property type="match status" value="1"/>
</dbReference>
<evidence type="ECO:0000256" key="1">
    <source>
        <dbReference type="ARBA" id="ARBA00022603"/>
    </source>
</evidence>
<sequence>MALTLCLLALLSQGAAFSPSTLRAWTSHPLEAVKTASPESSTSSRLKRTKGFVDWAKDSGINYAGIELSSTESSGLGLYATQSLKPNNIIVSVPTSLTLSVEAPTDYNTAMEKNLFSSNPKAYRNAPWWASLAVQINYYDKINSMNDKAGVSIRSWMESLPRKYDTPIHWSDDTLKALQYNPMMEAVALQRRKWKMTYDDLANASKEFASSITYEDFVWGCETARSRAFSGAYSGSAFNPVPYATVLFLVAAYLGLGMGTIEQAANGAALVVCGSILKDFVLPKLLKVQKYVICPFIDMANHVGVGMSGNVAFEYFSDGFSLSTLKDVGKGEEVCIQYGPRNNDQLLQYYGFVEKGNVHDVYILPPIREWDISSLESACGRKVGVGRLEKLDRAGLLGRESNIQLGDSSNDEAANQIGGVVLTRATGIDPAVLQAMRALVSSDDEWANAGEAIGNFAEQSSPENERAAKLAIKKAMEMELESKPTSIEEDENLIKLMNAKNDSVDVEELLPIMFRLEKKKLLKEAIGNMY</sequence>
<keyword evidence="4" id="KW-0732">Signal</keyword>
<dbReference type="InterPro" id="IPR001214">
    <property type="entry name" value="SET_dom"/>
</dbReference>
<gene>
    <name evidence="6" type="ORF">ACHAWO_000973</name>
</gene>
<dbReference type="AlphaFoldDB" id="A0ABD3QG75"/>
<evidence type="ECO:0000313" key="6">
    <source>
        <dbReference type="EMBL" id="KAL3799052.1"/>
    </source>
</evidence>
<organism evidence="6 7">
    <name type="scientific">Cyclotella atomus</name>
    <dbReference type="NCBI Taxonomy" id="382360"/>
    <lineage>
        <taxon>Eukaryota</taxon>
        <taxon>Sar</taxon>
        <taxon>Stramenopiles</taxon>
        <taxon>Ochrophyta</taxon>
        <taxon>Bacillariophyta</taxon>
        <taxon>Coscinodiscophyceae</taxon>
        <taxon>Thalassiosirophycidae</taxon>
        <taxon>Stephanodiscales</taxon>
        <taxon>Stephanodiscaceae</taxon>
        <taxon>Cyclotella</taxon>
    </lineage>
</organism>
<dbReference type="PANTHER" id="PTHR13271:SF137">
    <property type="entry name" value="SET DOMAIN-CONTAINING PROTEIN"/>
    <property type="match status" value="1"/>
</dbReference>
<dbReference type="Gene3D" id="3.90.1410.10">
    <property type="entry name" value="set domain protein methyltransferase, domain 1"/>
    <property type="match status" value="2"/>
</dbReference>
<reference evidence="6 7" key="1">
    <citation type="submission" date="2024-10" db="EMBL/GenBank/DDBJ databases">
        <title>Updated reference genomes for cyclostephanoid diatoms.</title>
        <authorList>
            <person name="Roberts W.R."/>
            <person name="Alverson A.J."/>
        </authorList>
    </citation>
    <scope>NUCLEOTIDE SEQUENCE [LARGE SCALE GENOMIC DNA]</scope>
    <source>
        <strain evidence="6 7">AJA010-31</strain>
    </source>
</reference>
<evidence type="ECO:0000256" key="4">
    <source>
        <dbReference type="SAM" id="SignalP"/>
    </source>
</evidence>
<evidence type="ECO:0000259" key="5">
    <source>
        <dbReference type="PROSITE" id="PS50280"/>
    </source>
</evidence>
<feature type="signal peptide" evidence="4">
    <location>
        <begin position="1"/>
        <end position="16"/>
    </location>
</feature>